<dbReference type="PANTHER" id="PTHR45982">
    <property type="entry name" value="REGULATOR OF CHROMOSOME CONDENSATION"/>
    <property type="match status" value="1"/>
</dbReference>
<feature type="repeat" description="RCC1" evidence="3">
    <location>
        <begin position="336"/>
        <end position="412"/>
    </location>
</feature>
<accession>A0ABR1G7R6</accession>
<dbReference type="InterPro" id="IPR051553">
    <property type="entry name" value="Ran_GTPase-activating"/>
</dbReference>
<evidence type="ECO:0000256" key="2">
    <source>
        <dbReference type="ARBA" id="ARBA00022737"/>
    </source>
</evidence>
<evidence type="ECO:0000313" key="6">
    <source>
        <dbReference type="EMBL" id="KAK7249077.1"/>
    </source>
</evidence>
<feature type="compositionally biased region" description="Low complexity" evidence="4">
    <location>
        <begin position="680"/>
        <end position="689"/>
    </location>
</feature>
<dbReference type="PROSITE" id="PS00626">
    <property type="entry name" value="RCC1_2"/>
    <property type="match status" value="2"/>
</dbReference>
<feature type="repeat" description="RCC1" evidence="3">
    <location>
        <begin position="589"/>
        <end position="642"/>
    </location>
</feature>
<dbReference type="EMBL" id="JBBJCI010000083">
    <property type="protein sequence ID" value="KAK7249077.1"/>
    <property type="molecule type" value="Genomic_DNA"/>
</dbReference>
<keyword evidence="2" id="KW-0677">Repeat</keyword>
<dbReference type="InterPro" id="IPR058923">
    <property type="entry name" value="RCC1-like_dom"/>
</dbReference>
<feature type="domain" description="RCC1-like" evidence="5">
    <location>
        <begin position="232"/>
        <end position="637"/>
    </location>
</feature>
<sequence length="702" mass="74277">MESPRVVGVEAVTVACLDALEMLEKHADDEEPLRQRYPSTGALARALYRALRALHEREAGSASTLAYVLACARAARDALEDLRTRRSNFFGAEFRDRSPLSTLRNVERKVSQLAESLSGGPAAESGSCYVGGALGDDDAELAVADVPSRLFWIERFGRFSSEVPWAQFTASVVDEFGEQPRGTLELLKPALGVRDAAGFVSMASFGRFAEHRGRGGGFYGAFVALSDPARVVYAMGTVDDDAQGGEPQGSTRPAPALVEGLLGVAVAAVCCGGQHAAVLTAAGEVYTWGRGGFGRLGHGDAHSLKAPRLVRGALVGVVCAQVACGFAYTAAVSAQGALYTWGAGENGRLGLGDVDDRAGKESDMPNFKGSDLGRFPLVDDRHEPSRVDALWPHRPLRRVNAGSVHTCALGVDGVAYSFGKHEYTGHGAAADVLTPRPLDAFGGRAVREISVGPGGYHTVALVSPADVYTWGHNRVGQLGYTNNDVVPRNGEGAHFVPRPRRVDSVSGLRVRRVVAGWGHTALLTAEGAAYVCGRNFQGQLGLGDPESFPHNERGHPYQPDFRLLDRLGAKRVAQIACGGEHSVALTEDGEVHSCGAGNKGQLGHGNVDNEQFPRVVSRLKASRRDVLEVACGNNGTLVLCGYFNPPSLFDCCAEVICADPDRFDDVDAILPPSLVQRVRAAGASSGAARPDTDLPEPPSAQP</sequence>
<dbReference type="InterPro" id="IPR000408">
    <property type="entry name" value="Reg_chr_condens"/>
</dbReference>
<evidence type="ECO:0000256" key="1">
    <source>
        <dbReference type="ARBA" id="ARBA00022658"/>
    </source>
</evidence>
<keyword evidence="7" id="KW-1185">Reference proteome</keyword>
<evidence type="ECO:0000256" key="3">
    <source>
        <dbReference type="PROSITE-ProRule" id="PRU00235"/>
    </source>
</evidence>
<feature type="repeat" description="RCC1" evidence="3">
    <location>
        <begin position="465"/>
        <end position="526"/>
    </location>
</feature>
<keyword evidence="1" id="KW-0344">Guanine-nucleotide releasing factor</keyword>
<dbReference type="Proteomes" id="UP001363151">
    <property type="component" value="Unassembled WGS sequence"/>
</dbReference>
<dbReference type="PROSITE" id="PS50012">
    <property type="entry name" value="RCC1_3"/>
    <property type="match status" value="7"/>
</dbReference>
<reference evidence="6 7" key="1">
    <citation type="submission" date="2024-03" db="EMBL/GenBank/DDBJ databases">
        <title>Aureococcus anophagefferens CCMP1851 and Kratosvirus quantuckense: Draft genome of a second virus-susceptible host strain in the model system.</title>
        <authorList>
            <person name="Chase E."/>
            <person name="Truchon A.R."/>
            <person name="Schepens W."/>
            <person name="Wilhelm S.W."/>
        </authorList>
    </citation>
    <scope>NUCLEOTIDE SEQUENCE [LARGE SCALE GENOMIC DNA]</scope>
    <source>
        <strain evidence="6 7">CCMP1851</strain>
    </source>
</reference>
<proteinExistence type="predicted"/>
<feature type="repeat" description="RCC1" evidence="3">
    <location>
        <begin position="527"/>
        <end position="588"/>
    </location>
</feature>
<dbReference type="InterPro" id="IPR009091">
    <property type="entry name" value="RCC1/BLIP-II"/>
</dbReference>
<name>A0ABR1G7R6_AURAN</name>
<dbReference type="PRINTS" id="PR00633">
    <property type="entry name" value="RCCNDNSATION"/>
</dbReference>
<organism evidence="6 7">
    <name type="scientific">Aureococcus anophagefferens</name>
    <name type="common">Harmful bloom alga</name>
    <dbReference type="NCBI Taxonomy" id="44056"/>
    <lineage>
        <taxon>Eukaryota</taxon>
        <taxon>Sar</taxon>
        <taxon>Stramenopiles</taxon>
        <taxon>Ochrophyta</taxon>
        <taxon>Pelagophyceae</taxon>
        <taxon>Pelagomonadales</taxon>
        <taxon>Pelagomonadaceae</taxon>
        <taxon>Aureococcus</taxon>
    </lineage>
</organism>
<feature type="repeat" description="RCC1" evidence="3">
    <location>
        <begin position="283"/>
        <end position="335"/>
    </location>
</feature>
<gene>
    <name evidence="6" type="ORF">SO694_00044296</name>
</gene>
<evidence type="ECO:0000256" key="4">
    <source>
        <dbReference type="SAM" id="MobiDB-lite"/>
    </source>
</evidence>
<dbReference type="Pfam" id="PF25390">
    <property type="entry name" value="WD40_RLD"/>
    <property type="match status" value="1"/>
</dbReference>
<dbReference type="Gene3D" id="2.130.10.30">
    <property type="entry name" value="Regulator of chromosome condensation 1/beta-lactamase-inhibitor protein II"/>
    <property type="match status" value="3"/>
</dbReference>
<evidence type="ECO:0000313" key="7">
    <source>
        <dbReference type="Proteomes" id="UP001363151"/>
    </source>
</evidence>
<evidence type="ECO:0000259" key="5">
    <source>
        <dbReference type="Pfam" id="PF25390"/>
    </source>
</evidence>
<dbReference type="PANTHER" id="PTHR45982:SF1">
    <property type="entry name" value="REGULATOR OF CHROMOSOME CONDENSATION"/>
    <property type="match status" value="1"/>
</dbReference>
<feature type="repeat" description="RCC1" evidence="3">
    <location>
        <begin position="413"/>
        <end position="464"/>
    </location>
</feature>
<feature type="region of interest" description="Disordered" evidence="4">
    <location>
        <begin position="680"/>
        <end position="702"/>
    </location>
</feature>
<protein>
    <submittedName>
        <fullName evidence="6">Guanyl-nucleotide exchange factor</fullName>
    </submittedName>
</protein>
<comment type="caution">
    <text evidence="6">The sequence shown here is derived from an EMBL/GenBank/DDBJ whole genome shotgun (WGS) entry which is preliminary data.</text>
</comment>
<dbReference type="SUPFAM" id="SSF50985">
    <property type="entry name" value="RCC1/BLIP-II"/>
    <property type="match status" value="2"/>
</dbReference>
<feature type="repeat" description="RCC1" evidence="3">
    <location>
        <begin position="230"/>
        <end position="282"/>
    </location>
</feature>